<dbReference type="GeneID" id="86987303"/>
<dbReference type="SMART" id="SM00382">
    <property type="entry name" value="AAA"/>
    <property type="match status" value="1"/>
</dbReference>
<proteinExistence type="predicted"/>
<protein>
    <recommendedName>
        <fullName evidence="1">AAA+ ATPase domain-containing protein</fullName>
    </recommendedName>
</protein>
<feature type="domain" description="AAA+ ATPase" evidence="1">
    <location>
        <begin position="32"/>
        <end position="210"/>
    </location>
</feature>
<dbReference type="InterPro" id="IPR003593">
    <property type="entry name" value="AAA+_ATPase"/>
</dbReference>
<evidence type="ECO:0000313" key="3">
    <source>
        <dbReference type="Proteomes" id="UP000001477"/>
    </source>
</evidence>
<dbReference type="SUPFAM" id="SSF52540">
    <property type="entry name" value="P-loop containing nucleoside triphosphate hydrolases"/>
    <property type="match status" value="1"/>
</dbReference>
<sequence>MEEKREKNYRLINMEDVQAREVSWLWYPYIPYGKLTIVQGDPGEGKTTFILHLAALLTKGEPLPNEEVDVQREPVNVIYQNAEDSLEDTIKPRLLEAGADCNRVLVIDESVDCLSMTDERLVRAIRETGAKMVVLDPIQAYLGADVDMHRANEIRPVLKQLGNIAEEYGCAIILIGHMNKASSSKSTYRGLGSIDFQATARSVLVVGRIKDDTTLRVIAHDKSSLAPEGTSIAFRMDKEKGFTWEGVYDITVEELLSGESRGQKTKDAKSFLAEILAEGQMSCNEITEAARERGIKKKTLWNAKKEMSIDSVKVGSQWYWTL</sequence>
<dbReference type="HOGENOM" id="CLU_039599_0_0_9"/>
<reference evidence="2 3" key="1">
    <citation type="journal article" date="2009" name="Proc. Natl. Acad. Sci. U.S.A.">
        <title>Characterizing a model human gut microbiota composed of members of its two dominant bacterial phyla.</title>
        <authorList>
            <person name="Mahowald M.A."/>
            <person name="Rey F.E."/>
            <person name="Seedorf H."/>
            <person name="Turnbaugh P.J."/>
            <person name="Fulton R.S."/>
            <person name="Wollam A."/>
            <person name="Shah N."/>
            <person name="Wang C."/>
            <person name="Magrini V."/>
            <person name="Wilson R.K."/>
            <person name="Cantarel B.L."/>
            <person name="Coutinho P.M."/>
            <person name="Henrissat B."/>
            <person name="Crock L.W."/>
            <person name="Russell A."/>
            <person name="Verberkmoes N.C."/>
            <person name="Hettich R.L."/>
            <person name="Gordon J.I."/>
        </authorList>
    </citation>
    <scope>NUCLEOTIDE SEQUENCE [LARGE SCALE GENOMIC DNA]</scope>
    <source>
        <strain evidence="3">ATCC 33656 / DSM 3377 / JCM 17463 / KCTC 5835 / LMG 30912 / VPI 0990</strain>
    </source>
</reference>
<dbReference type="PaxDb" id="515619-EUBREC_0390"/>
<dbReference type="InterPro" id="IPR027417">
    <property type="entry name" value="P-loop_NTPase"/>
</dbReference>
<evidence type="ECO:0000313" key="2">
    <source>
        <dbReference type="EMBL" id="ACR74181.1"/>
    </source>
</evidence>
<dbReference type="AlphaFoldDB" id="C4ZBA6"/>
<dbReference type="Gene3D" id="3.40.50.300">
    <property type="entry name" value="P-loop containing nucleotide triphosphate hydrolases"/>
    <property type="match status" value="1"/>
</dbReference>
<dbReference type="KEGG" id="ere:EUBREC_0390"/>
<dbReference type="Proteomes" id="UP000001477">
    <property type="component" value="Chromosome"/>
</dbReference>
<name>C4ZBA6_AGARV</name>
<dbReference type="EMBL" id="CP001107">
    <property type="protein sequence ID" value="ACR74181.1"/>
    <property type="molecule type" value="Genomic_DNA"/>
</dbReference>
<organism evidence="2 3">
    <name type="scientific">Agathobacter rectalis (strain ATCC 33656 / DSM 3377 / JCM 17463 / KCTC 5835 / VPI 0990)</name>
    <name type="common">Eubacterium rectale</name>
    <dbReference type="NCBI Taxonomy" id="515619"/>
    <lineage>
        <taxon>Bacteria</taxon>
        <taxon>Bacillati</taxon>
        <taxon>Bacillota</taxon>
        <taxon>Clostridia</taxon>
        <taxon>Lachnospirales</taxon>
        <taxon>Lachnospiraceae</taxon>
        <taxon>Agathobacter</taxon>
    </lineage>
</organism>
<evidence type="ECO:0000259" key="1">
    <source>
        <dbReference type="SMART" id="SM00382"/>
    </source>
</evidence>
<accession>C4ZBA6</accession>
<gene>
    <name evidence="2" type="ordered locus">EUBREC_0390</name>
</gene>
<dbReference type="Pfam" id="PF13481">
    <property type="entry name" value="AAA_25"/>
    <property type="match status" value="1"/>
</dbReference>
<dbReference type="STRING" id="515619.EUBREC_0390"/>
<dbReference type="RefSeq" id="WP_012741302.1">
    <property type="nucleotide sequence ID" value="NC_012781.1"/>
</dbReference>